<sequence>NIFGNTLQQIMALQRERFPNENLSYPLILKLLAEGVINLNGPYTEGIFRVTGSGTEVNRLKKQINEHDFQFDTTDPHVLAGLLKLWLRELAQPVIPTELYYDCIKSRSKEEVVRISSSLPEINREVLNYLLAFLKNVSQPQYAAYSKMDIDNVAMVFAPGLLRCPTTDSNMLLNSQYEKDFIKCLIE</sequence>
<dbReference type="PANTHER" id="PTHR45876:SF11">
    <property type="entry name" value="GTPASE ACTIVATING PROTEIN HOMOLOG 3-RELATED"/>
    <property type="match status" value="1"/>
</dbReference>
<feature type="non-terminal residue" evidence="3">
    <location>
        <position position="1"/>
    </location>
</feature>
<dbReference type="VEuPathDB" id="AmoebaDB:DICPUDRAFT_10267"/>
<dbReference type="KEGG" id="dpp:DICPUDRAFT_10267"/>
<keyword evidence="1" id="KW-0343">GTPase activation</keyword>
<evidence type="ECO:0000259" key="2">
    <source>
        <dbReference type="PROSITE" id="PS50238"/>
    </source>
</evidence>
<dbReference type="FunFam" id="1.10.555.10:FF:000045">
    <property type="entry name" value="RhoGAP domain containing protein"/>
    <property type="match status" value="1"/>
</dbReference>
<name>F0ZLQ3_DICPU</name>
<dbReference type="GeneID" id="10501766"/>
<dbReference type="GO" id="GO:0007165">
    <property type="term" value="P:signal transduction"/>
    <property type="evidence" value="ECO:0007669"/>
    <property type="project" value="InterPro"/>
</dbReference>
<dbReference type="GO" id="GO:0005096">
    <property type="term" value="F:GTPase activator activity"/>
    <property type="evidence" value="ECO:0007669"/>
    <property type="project" value="UniProtKB-KW"/>
</dbReference>
<dbReference type="OMA" id="QSITHYE"/>
<dbReference type="InParanoid" id="F0ZLQ3"/>
<dbReference type="InterPro" id="IPR000198">
    <property type="entry name" value="RhoGAP_dom"/>
</dbReference>
<dbReference type="eggNOG" id="ENOG502QR6X">
    <property type="taxonomic scope" value="Eukaryota"/>
</dbReference>
<dbReference type="SMART" id="SM00324">
    <property type="entry name" value="RhoGAP"/>
    <property type="match status" value="1"/>
</dbReference>
<dbReference type="Pfam" id="PF00620">
    <property type="entry name" value="RhoGAP"/>
    <property type="match status" value="1"/>
</dbReference>
<accession>F0ZLQ3</accession>
<feature type="domain" description="Rho-GAP" evidence="2">
    <location>
        <begin position="5"/>
        <end position="187"/>
    </location>
</feature>
<proteinExistence type="predicted"/>
<keyword evidence="4" id="KW-1185">Reference proteome</keyword>
<protein>
    <recommendedName>
        <fullName evidence="2">Rho-GAP domain-containing protein</fullName>
    </recommendedName>
</protein>
<dbReference type="AlphaFoldDB" id="F0ZLQ3"/>
<evidence type="ECO:0000313" key="4">
    <source>
        <dbReference type="Proteomes" id="UP000001064"/>
    </source>
</evidence>
<dbReference type="SUPFAM" id="SSF48350">
    <property type="entry name" value="GTPase activation domain, GAP"/>
    <property type="match status" value="1"/>
</dbReference>
<dbReference type="PANTHER" id="PTHR45876">
    <property type="entry name" value="FI04035P"/>
    <property type="match status" value="1"/>
</dbReference>
<dbReference type="PROSITE" id="PS50238">
    <property type="entry name" value="RHOGAP"/>
    <property type="match status" value="1"/>
</dbReference>
<dbReference type="Proteomes" id="UP000001064">
    <property type="component" value="Unassembled WGS sequence"/>
</dbReference>
<reference evidence="4" key="1">
    <citation type="journal article" date="2011" name="Genome Biol.">
        <title>Comparative genomics of the social amoebae Dictyostelium discoideum and Dictyostelium purpureum.</title>
        <authorList>
            <consortium name="US DOE Joint Genome Institute (JGI-PGF)"/>
            <person name="Sucgang R."/>
            <person name="Kuo A."/>
            <person name="Tian X."/>
            <person name="Salerno W."/>
            <person name="Parikh A."/>
            <person name="Feasley C.L."/>
            <person name="Dalin E."/>
            <person name="Tu H."/>
            <person name="Huang E."/>
            <person name="Barry K."/>
            <person name="Lindquist E."/>
            <person name="Shapiro H."/>
            <person name="Bruce D."/>
            <person name="Schmutz J."/>
            <person name="Salamov A."/>
            <person name="Fey P."/>
            <person name="Gaudet P."/>
            <person name="Anjard C."/>
            <person name="Babu M.M."/>
            <person name="Basu S."/>
            <person name="Bushmanova Y."/>
            <person name="van der Wel H."/>
            <person name="Katoh-Kurasawa M."/>
            <person name="Dinh C."/>
            <person name="Coutinho P.M."/>
            <person name="Saito T."/>
            <person name="Elias M."/>
            <person name="Schaap P."/>
            <person name="Kay R.R."/>
            <person name="Henrissat B."/>
            <person name="Eichinger L."/>
            <person name="Rivero F."/>
            <person name="Putnam N.H."/>
            <person name="West C.M."/>
            <person name="Loomis W.F."/>
            <person name="Chisholm R.L."/>
            <person name="Shaulsky G."/>
            <person name="Strassmann J.E."/>
            <person name="Queller D.C."/>
            <person name="Kuspa A."/>
            <person name="Grigoriev I.V."/>
        </authorList>
    </citation>
    <scope>NUCLEOTIDE SEQUENCE [LARGE SCALE GENOMIC DNA]</scope>
    <source>
        <strain evidence="4">QSDP1</strain>
    </source>
</reference>
<evidence type="ECO:0000313" key="3">
    <source>
        <dbReference type="EMBL" id="EGC35155.1"/>
    </source>
</evidence>
<dbReference type="EMBL" id="GL871070">
    <property type="protein sequence ID" value="EGC35155.1"/>
    <property type="molecule type" value="Genomic_DNA"/>
</dbReference>
<gene>
    <name evidence="3" type="ORF">DICPUDRAFT_10267</name>
</gene>
<dbReference type="InterPro" id="IPR008936">
    <property type="entry name" value="Rho_GTPase_activation_prot"/>
</dbReference>
<dbReference type="STRING" id="5786.F0ZLQ3"/>
<evidence type="ECO:0000256" key="1">
    <source>
        <dbReference type="ARBA" id="ARBA00022468"/>
    </source>
</evidence>
<dbReference type="RefSeq" id="XP_003288348.1">
    <property type="nucleotide sequence ID" value="XM_003288300.1"/>
</dbReference>
<dbReference type="Gene3D" id="1.10.555.10">
    <property type="entry name" value="Rho GTPase activation protein"/>
    <property type="match status" value="1"/>
</dbReference>
<organism evidence="3 4">
    <name type="scientific">Dictyostelium purpureum</name>
    <name type="common">Slime mold</name>
    <dbReference type="NCBI Taxonomy" id="5786"/>
    <lineage>
        <taxon>Eukaryota</taxon>
        <taxon>Amoebozoa</taxon>
        <taxon>Evosea</taxon>
        <taxon>Eumycetozoa</taxon>
        <taxon>Dictyostelia</taxon>
        <taxon>Dictyosteliales</taxon>
        <taxon>Dictyosteliaceae</taxon>
        <taxon>Dictyostelium</taxon>
    </lineage>
</organism>
<feature type="non-terminal residue" evidence="3">
    <location>
        <position position="187"/>
    </location>
</feature>
<dbReference type="OrthoDB" id="437889at2759"/>